<feature type="domain" description="Condensation" evidence="3">
    <location>
        <begin position="352"/>
        <end position="787"/>
    </location>
</feature>
<accession>A0A7J0D3C8</accession>
<evidence type="ECO:0000256" key="1">
    <source>
        <dbReference type="SAM" id="MobiDB-lite"/>
    </source>
</evidence>
<sequence length="1475" mass="158373">MQRALSVGEGRMLLAGKVNAGTEVKLVLALHHLISDGVSLRVLARDIRTALREAPAELRLPPVAATFSSWIAATHLRVASPEVQGQIPYWTEVASKIRSPFPRTALTESGTVDREFGVSAEVTGRLARIGASVAGAELQHALLATLTRAYCDAFGESGFPVLLEGHGRSDSPGSPDISGTVGWFTSMYPTVLRGAAAGGPVADVQAVRGQLRAIPNGGNDYGALSYLDHSVPPLASAVPVAFNYLGAMPSGMELASSAYGDFRSGASRRECAIEFNIFKYGDDLKVSMRVDRAFADLPAVLKLQAEYERNLIALAEGLDGTTAQAHTESVPAPAALPAADREAVRAVHGDGVQHVLPLTPAQEGLLYHQLMHPDGSDYFGQVVTTLYGTLDLAVFEAAWNIVIAENEMLRTVYGWESLSRPVQIVLGSVDFRIDHRDLTDRADEAGRREAVDDLLAADIAAGFDLTGGPLLRVTVVRTAADEHVFAFSFPHISLDGWSVFRILARTLELYDTGVPEPGAIEPAPSFRSYAQWLRNLDLTETRDYWTRYLAGSTPWTLPPEALSAADEDRFSQLDLVLDEEDTTLVREFAARAHCTLSTVLQTALALTLRIVSGADDVFFGVTVSGRSPDVPDVERVVGLLINTLPMRVRMAADEPVDALMGRIQTDGFGAIEHSGLATTHILENAGTGRSRAQFDVLFILENYPLGPEFLTSKNLRIGSFASHERTNYKLTVVAIPGDRLTVRFSSMTGVVEPAWVSAFMGLFRTALHQVASGHRLVADVDGVDATELADLLVSSQNAPTVEAEHEDQRKFFEDFRGPVFVLDENARPCPVGVPGHIHVAADSVSDLPVDGEWGSGWRRARSNPDSPRPTGTSIPRAMSVCGRAATPSSFLTDPRKTGFIMPIRNTNRVSELIRHQGRRYPVAVVEARVREVADVAECAAVQLRTPGGATRSVAFVRTVSGRALTAESLTGLPVDDVVTVSCLPLDDRGAVDYATLRQAALVDAQRLAELEAGWRESHGLGESVVLYGESYDYGSPLARRAYAASPPAPGEAGDERIPGAVPAVPAYVQGPPLLPVPGDARTLTDTLYRAARSGNGQGCHFVDSAGTEVFLPYAGLLERAERVSAFLRGDGVVPGDRILVLAAGHEEFAVALWGALLAGATAVPVTPSADYHERRAEAESLRRIWTTAHEPRVLASPALVEAVRPLLDGGALLSLAEAEACSDAAVAVDVDPESPALILFTSGSTGTPKGVVQSHANIVHKQQAAVQHSRYAADDVFLNWLAIEHVVGLIHSHLLPLYLDASQVHAATGHVLARPTRWLDLATRHRATVTWGPNSMLALLADTVAGSEAADWDVSAVRRWINAGEQVHFATCQRLLGLLERYGLPAQAIKPEWGMSETCNMVVVSDALEYGKSTGVQHVDRIRPDGRIEFSASESTAPSRFVECGRVYPGWTYASSATRASSSTRGRWATSRSAG</sequence>
<evidence type="ECO:0000313" key="5">
    <source>
        <dbReference type="Proteomes" id="UP000498740"/>
    </source>
</evidence>
<feature type="domain" description="Condensation" evidence="3">
    <location>
        <begin position="9"/>
        <end position="318"/>
    </location>
</feature>
<feature type="region of interest" description="Disordered" evidence="1">
    <location>
        <begin position="855"/>
        <end position="876"/>
    </location>
</feature>
<dbReference type="SUPFAM" id="SSF56801">
    <property type="entry name" value="Acetyl-CoA synthetase-like"/>
    <property type="match status" value="2"/>
</dbReference>
<dbReference type="Pfam" id="PF00501">
    <property type="entry name" value="AMP-binding"/>
    <property type="match status" value="1"/>
</dbReference>
<feature type="domain" description="AMP-dependent synthetase/ligase" evidence="2">
    <location>
        <begin position="1110"/>
        <end position="1408"/>
    </location>
</feature>
<organism evidence="4 5">
    <name type="scientific">Streptomyces microflavus</name>
    <name type="common">Streptomyces lipmanii</name>
    <dbReference type="NCBI Taxonomy" id="1919"/>
    <lineage>
        <taxon>Bacteria</taxon>
        <taxon>Bacillati</taxon>
        <taxon>Actinomycetota</taxon>
        <taxon>Actinomycetes</taxon>
        <taxon>Kitasatosporales</taxon>
        <taxon>Streptomycetaceae</taxon>
        <taxon>Streptomyces</taxon>
    </lineage>
</organism>
<dbReference type="GO" id="GO:0008610">
    <property type="term" value="P:lipid biosynthetic process"/>
    <property type="evidence" value="ECO:0007669"/>
    <property type="project" value="UniProtKB-ARBA"/>
</dbReference>
<dbReference type="Gene3D" id="3.30.559.30">
    <property type="entry name" value="Nonribosomal peptide synthetase, condensation domain"/>
    <property type="match status" value="2"/>
</dbReference>
<dbReference type="PANTHER" id="PTHR45398:SF1">
    <property type="entry name" value="ENZYME, PUTATIVE (JCVI)-RELATED"/>
    <property type="match status" value="1"/>
</dbReference>
<feature type="compositionally biased region" description="Polar residues" evidence="1">
    <location>
        <begin position="863"/>
        <end position="873"/>
    </location>
</feature>
<dbReference type="GO" id="GO:0003824">
    <property type="term" value="F:catalytic activity"/>
    <property type="evidence" value="ECO:0007669"/>
    <property type="project" value="InterPro"/>
</dbReference>
<dbReference type="EMBL" id="BLWD01000001">
    <property type="protein sequence ID" value="GFN08979.1"/>
    <property type="molecule type" value="Genomic_DNA"/>
</dbReference>
<dbReference type="InterPro" id="IPR001242">
    <property type="entry name" value="Condensation_dom"/>
</dbReference>
<reference evidence="4 5" key="1">
    <citation type="submission" date="2020-05" db="EMBL/GenBank/DDBJ databases">
        <title>Whole genome shotgun sequence of Streptomyces microflavus NBRC 13062.</title>
        <authorList>
            <person name="Komaki H."/>
            <person name="Tamura T."/>
        </authorList>
    </citation>
    <scope>NUCLEOTIDE SEQUENCE [LARGE SCALE GENOMIC DNA]</scope>
    <source>
        <strain evidence="4 5">NBRC 13062</strain>
    </source>
</reference>
<dbReference type="InterPro" id="IPR042099">
    <property type="entry name" value="ANL_N_sf"/>
</dbReference>
<dbReference type="InterPro" id="IPR023213">
    <property type="entry name" value="CAT-like_dom_sf"/>
</dbReference>
<dbReference type="InterPro" id="IPR020845">
    <property type="entry name" value="AMP-binding_CS"/>
</dbReference>
<evidence type="ECO:0000259" key="3">
    <source>
        <dbReference type="Pfam" id="PF00668"/>
    </source>
</evidence>
<dbReference type="Gene3D" id="3.30.559.10">
    <property type="entry name" value="Chloramphenicol acetyltransferase-like domain"/>
    <property type="match status" value="2"/>
</dbReference>
<protein>
    <recommendedName>
        <fullName evidence="6">Non-ribosomal peptide synthetase</fullName>
    </recommendedName>
</protein>
<evidence type="ECO:0000313" key="4">
    <source>
        <dbReference type="EMBL" id="GFN08979.1"/>
    </source>
</evidence>
<dbReference type="PROSITE" id="PS00455">
    <property type="entry name" value="AMP_BINDING"/>
    <property type="match status" value="1"/>
</dbReference>
<dbReference type="Proteomes" id="UP000498740">
    <property type="component" value="Unassembled WGS sequence"/>
</dbReference>
<proteinExistence type="predicted"/>
<gene>
    <name evidence="4" type="ORF">Smic_75350</name>
</gene>
<comment type="caution">
    <text evidence="4">The sequence shown here is derived from an EMBL/GenBank/DDBJ whole genome shotgun (WGS) entry which is preliminary data.</text>
</comment>
<dbReference type="InterPro" id="IPR000873">
    <property type="entry name" value="AMP-dep_synth/lig_dom"/>
</dbReference>
<dbReference type="Gene3D" id="3.40.50.12780">
    <property type="entry name" value="N-terminal domain of ligase-like"/>
    <property type="match status" value="1"/>
</dbReference>
<dbReference type="Pfam" id="PF00668">
    <property type="entry name" value="Condensation"/>
    <property type="match status" value="2"/>
</dbReference>
<evidence type="ECO:0008006" key="6">
    <source>
        <dbReference type="Google" id="ProtNLM"/>
    </source>
</evidence>
<name>A0A7J0D3C8_STRMI</name>
<dbReference type="SUPFAM" id="SSF52777">
    <property type="entry name" value="CoA-dependent acyltransferases"/>
    <property type="match status" value="4"/>
</dbReference>
<evidence type="ECO:0000259" key="2">
    <source>
        <dbReference type="Pfam" id="PF00501"/>
    </source>
</evidence>
<dbReference type="PANTHER" id="PTHR45398">
    <property type="match status" value="1"/>
</dbReference>